<accession>A0A3Q7IMG9</accession>
<proteinExistence type="predicted"/>
<sequence length="132" mass="14683">MYHQGWKNAKAITCFDVKSPNLLLDENLKANARNHHCVSHQVRSGTKSFVRISIESFKASTFSDMHIEEFLTLSAEYAAASGITPASIIWLYNRRASPDLPSFDKPEITAVKTSAPCISPALQKPFIKAPYV</sequence>
<dbReference type="InParanoid" id="A0A3Q7IMG9"/>
<dbReference type="Proteomes" id="UP000004994">
    <property type="component" value="Chromosome 10"/>
</dbReference>
<dbReference type="EnsemblPlants" id="Solyc10g084095.1.1">
    <property type="protein sequence ID" value="Solyc10g084095.1.1"/>
    <property type="gene ID" value="Solyc10g084095.1"/>
</dbReference>
<protein>
    <submittedName>
        <fullName evidence="1">Uncharacterized protein</fullName>
    </submittedName>
</protein>
<reference evidence="1" key="1">
    <citation type="journal article" date="2012" name="Nature">
        <title>The tomato genome sequence provides insights into fleshy fruit evolution.</title>
        <authorList>
            <consortium name="Tomato Genome Consortium"/>
        </authorList>
    </citation>
    <scope>NUCLEOTIDE SEQUENCE [LARGE SCALE GENOMIC DNA]</scope>
    <source>
        <strain evidence="1">cv. Heinz 1706</strain>
    </source>
</reference>
<dbReference type="AlphaFoldDB" id="A0A3Q7IMG9"/>
<dbReference type="Gramene" id="Solyc10g084095.1.1">
    <property type="protein sequence ID" value="Solyc10g084095.1.1"/>
    <property type="gene ID" value="Solyc10g084095.1"/>
</dbReference>
<reference evidence="1" key="2">
    <citation type="submission" date="2019-01" db="UniProtKB">
        <authorList>
            <consortium name="EnsemblPlants"/>
        </authorList>
    </citation>
    <scope>IDENTIFICATION</scope>
    <source>
        <strain evidence="1">cv. Heinz 1706</strain>
    </source>
</reference>
<evidence type="ECO:0000313" key="2">
    <source>
        <dbReference type="Proteomes" id="UP000004994"/>
    </source>
</evidence>
<evidence type="ECO:0000313" key="1">
    <source>
        <dbReference type="EnsemblPlants" id="Solyc10g084095.1.1"/>
    </source>
</evidence>
<organism evidence="1">
    <name type="scientific">Solanum lycopersicum</name>
    <name type="common">Tomato</name>
    <name type="synonym">Lycopersicon esculentum</name>
    <dbReference type="NCBI Taxonomy" id="4081"/>
    <lineage>
        <taxon>Eukaryota</taxon>
        <taxon>Viridiplantae</taxon>
        <taxon>Streptophyta</taxon>
        <taxon>Embryophyta</taxon>
        <taxon>Tracheophyta</taxon>
        <taxon>Spermatophyta</taxon>
        <taxon>Magnoliopsida</taxon>
        <taxon>eudicotyledons</taxon>
        <taxon>Gunneridae</taxon>
        <taxon>Pentapetalae</taxon>
        <taxon>asterids</taxon>
        <taxon>lamiids</taxon>
        <taxon>Solanales</taxon>
        <taxon>Solanaceae</taxon>
        <taxon>Solanoideae</taxon>
        <taxon>Solaneae</taxon>
        <taxon>Solanum</taxon>
        <taxon>Solanum subgen. Lycopersicon</taxon>
    </lineage>
</organism>
<keyword evidence="2" id="KW-1185">Reference proteome</keyword>
<name>A0A3Q7IMG9_SOLLC</name>